<dbReference type="EMBL" id="CWKI01000015">
    <property type="protein sequence ID" value="CTR11068.1"/>
    <property type="molecule type" value="Genomic_DNA"/>
</dbReference>
<keyword evidence="3" id="KW-0479">Metal-binding</keyword>
<evidence type="ECO:0000256" key="6">
    <source>
        <dbReference type="ARBA" id="ARBA00022942"/>
    </source>
</evidence>
<reference evidence="10 12" key="2">
    <citation type="journal article" date="2018" name="Elife">
        <title>Functional genomics of lipid metabolism in the oleaginous yeast Rhodosporidium toruloides.</title>
        <authorList>
            <person name="Coradetti S.T."/>
            <person name="Pinel D."/>
            <person name="Geiselman G."/>
            <person name="Ito M."/>
            <person name="Mondo S."/>
            <person name="Reilly M.C."/>
            <person name="Cheng Y.F."/>
            <person name="Bauer S."/>
            <person name="Grigoriev I."/>
            <person name="Gladden J.M."/>
            <person name="Simmons B.A."/>
            <person name="Brem R."/>
            <person name="Arkin A.P."/>
            <person name="Skerker J.M."/>
        </authorList>
    </citation>
    <scope>NUCLEOTIDE SEQUENCE [LARGE SCALE GENOMIC DNA]</scope>
    <source>
        <strain evidence="10 12">NBRC 0880</strain>
    </source>
</reference>
<evidence type="ECO:0000256" key="7">
    <source>
        <dbReference type="ARBA" id="ARBA00023049"/>
    </source>
</evidence>
<dbReference type="FunFam" id="3.40.140.10:FF:000001">
    <property type="entry name" value="26S proteasome non-ATPase regulatory subunit"/>
    <property type="match status" value="1"/>
</dbReference>
<reference evidence="9 11" key="1">
    <citation type="submission" date="2015-07" db="EMBL/GenBank/DDBJ databases">
        <authorList>
            <person name="Cajimat M.N.B."/>
            <person name="Milazzo M.L."/>
            <person name="Fulhorst C.F."/>
        </authorList>
    </citation>
    <scope>NUCLEOTIDE SEQUENCE [LARGE SCALE GENOMIC DNA]</scope>
    <source>
        <strain evidence="9">Single colony</strain>
    </source>
</reference>
<dbReference type="SUPFAM" id="SSF102712">
    <property type="entry name" value="JAB1/MPN domain"/>
    <property type="match status" value="1"/>
</dbReference>
<dbReference type="SMART" id="SM00232">
    <property type="entry name" value="JAB_MPN"/>
    <property type="match status" value="1"/>
</dbReference>
<evidence type="ECO:0000313" key="12">
    <source>
        <dbReference type="Proteomes" id="UP000239560"/>
    </source>
</evidence>
<evidence type="ECO:0000256" key="3">
    <source>
        <dbReference type="ARBA" id="ARBA00022723"/>
    </source>
</evidence>
<protein>
    <submittedName>
        <fullName evidence="9">BY PROTMAP: gi|727142679|emb|CEG74961.1| Putative 26S proteasome non-ATPase regulatory subunit 14 [Rhizopus microsporus]</fullName>
    </submittedName>
    <submittedName>
        <fullName evidence="10">Multidrug resistance protein</fullName>
    </submittedName>
</protein>
<dbReference type="GO" id="GO:0006508">
    <property type="term" value="P:proteolysis"/>
    <property type="evidence" value="ECO:0007669"/>
    <property type="project" value="UniProtKB-KW"/>
</dbReference>
<evidence type="ECO:0000256" key="5">
    <source>
        <dbReference type="ARBA" id="ARBA00022833"/>
    </source>
</evidence>
<dbReference type="Proteomes" id="UP000199069">
    <property type="component" value="Unassembled WGS sequence"/>
</dbReference>
<dbReference type="CDD" id="cd08069">
    <property type="entry name" value="MPN_RPN11_CSN5"/>
    <property type="match status" value="1"/>
</dbReference>
<dbReference type="OMA" id="KTGRHEM"/>
<evidence type="ECO:0000313" key="11">
    <source>
        <dbReference type="Proteomes" id="UP000199069"/>
    </source>
</evidence>
<evidence type="ECO:0000259" key="8">
    <source>
        <dbReference type="PROSITE" id="PS50249"/>
    </source>
</evidence>
<dbReference type="STRING" id="5286.A0A0K3CQ02"/>
<dbReference type="InterPro" id="IPR050242">
    <property type="entry name" value="JAMM_MPN+_peptidase_M67A"/>
</dbReference>
<dbReference type="GO" id="GO:0000502">
    <property type="term" value="C:proteasome complex"/>
    <property type="evidence" value="ECO:0007669"/>
    <property type="project" value="UniProtKB-KW"/>
</dbReference>
<name>A0A0K3CQ02_RHOTO</name>
<dbReference type="InterPro" id="IPR037518">
    <property type="entry name" value="MPN"/>
</dbReference>
<dbReference type="Pfam" id="PF23594">
    <property type="entry name" value="RPN11_C"/>
    <property type="match status" value="1"/>
</dbReference>
<gene>
    <name evidence="9" type="primary">FGENESH: predicted gene_15.210</name>
    <name evidence="10" type="ORF">AAT19DRAFT_11293</name>
    <name evidence="9" type="ORF">BN2166_0069290</name>
</gene>
<dbReference type="PROSITE" id="PS50249">
    <property type="entry name" value="MPN"/>
    <property type="match status" value="1"/>
</dbReference>
<feature type="domain" description="MPN" evidence="8">
    <location>
        <begin position="1"/>
        <end position="126"/>
    </location>
</feature>
<keyword evidence="4" id="KW-0378">Hydrolase</keyword>
<dbReference type="OrthoDB" id="605656at2759"/>
<keyword evidence="7" id="KW-0482">Metalloprotease</keyword>
<evidence type="ECO:0000256" key="1">
    <source>
        <dbReference type="ARBA" id="ARBA00008568"/>
    </source>
</evidence>
<dbReference type="GO" id="GO:0046872">
    <property type="term" value="F:metal ion binding"/>
    <property type="evidence" value="ECO:0007669"/>
    <property type="project" value="UniProtKB-KW"/>
</dbReference>
<accession>A0A0K3CQ02</accession>
<dbReference type="EMBL" id="LCTV02000015">
    <property type="protein sequence ID" value="PRQ70544.1"/>
    <property type="molecule type" value="Genomic_DNA"/>
</dbReference>
<sequence>MLKHGRAGVPLEVMGLMLGDFVDEYTVRVIDVFAMPQSGTGVSVEAVDPVFQTKMLDMLKQTGRPEMVVGWYHSHPGFGCWLSSVDVNTQQSFEQLNPRAVAVVVDPIQSVKGKVVIDAFRSINPQQVMMGIEPRQSTSNVGHLQQPSIQALIHGLNRHYYSIAIAYRKTDLEQSMLLNLHKKDWTEGLKLRDWQAMKKENEESIKRMLQLAQTYTASVKEEATLTPQQLKTRHVGKQDPKRHLEEAVEKAMGDSIVQSLGTMLSLGAL</sequence>
<keyword evidence="11" id="KW-1185">Reference proteome</keyword>
<evidence type="ECO:0000256" key="4">
    <source>
        <dbReference type="ARBA" id="ARBA00022801"/>
    </source>
</evidence>
<keyword evidence="5" id="KW-0862">Zinc</keyword>
<keyword evidence="2" id="KW-0645">Protease</keyword>
<keyword evidence="6 9" id="KW-0647">Proteasome</keyword>
<organism evidence="9 11">
    <name type="scientific">Rhodotorula toruloides</name>
    <name type="common">Yeast</name>
    <name type="synonym">Rhodosporidium toruloides</name>
    <dbReference type="NCBI Taxonomy" id="5286"/>
    <lineage>
        <taxon>Eukaryota</taxon>
        <taxon>Fungi</taxon>
        <taxon>Dikarya</taxon>
        <taxon>Basidiomycota</taxon>
        <taxon>Pucciniomycotina</taxon>
        <taxon>Microbotryomycetes</taxon>
        <taxon>Sporidiobolales</taxon>
        <taxon>Sporidiobolaceae</taxon>
        <taxon>Rhodotorula</taxon>
    </lineage>
</organism>
<dbReference type="GO" id="GO:0008237">
    <property type="term" value="F:metallopeptidase activity"/>
    <property type="evidence" value="ECO:0007669"/>
    <property type="project" value="UniProtKB-KW"/>
</dbReference>
<dbReference type="Gene3D" id="3.40.140.10">
    <property type="entry name" value="Cytidine Deaminase, domain 2"/>
    <property type="match status" value="1"/>
</dbReference>
<dbReference type="InterPro" id="IPR000555">
    <property type="entry name" value="JAMM/MPN+_dom"/>
</dbReference>
<evidence type="ECO:0000313" key="10">
    <source>
        <dbReference type="EMBL" id="PRQ70544.1"/>
    </source>
</evidence>
<dbReference type="PANTHER" id="PTHR10410">
    <property type="entry name" value="EUKARYOTIC TRANSLATION INITIATION FACTOR 3 -RELATED"/>
    <property type="match status" value="1"/>
</dbReference>
<comment type="similarity">
    <text evidence="1">Belongs to the peptidase M67A family.</text>
</comment>
<dbReference type="GO" id="GO:0034515">
    <property type="term" value="C:proteasome storage granule"/>
    <property type="evidence" value="ECO:0007669"/>
    <property type="project" value="UniProtKB-ARBA"/>
</dbReference>
<dbReference type="Proteomes" id="UP000239560">
    <property type="component" value="Unassembled WGS sequence"/>
</dbReference>
<dbReference type="Pfam" id="PF01398">
    <property type="entry name" value="JAB"/>
    <property type="match status" value="1"/>
</dbReference>
<dbReference type="InterPro" id="IPR056263">
    <property type="entry name" value="RPN11_C"/>
</dbReference>
<evidence type="ECO:0000313" key="9">
    <source>
        <dbReference type="EMBL" id="CTR11068.1"/>
    </source>
</evidence>
<dbReference type="AlphaFoldDB" id="A0A0K3CQ02"/>
<proteinExistence type="inferred from homology"/>
<evidence type="ECO:0000256" key="2">
    <source>
        <dbReference type="ARBA" id="ARBA00022670"/>
    </source>
</evidence>